<evidence type="ECO:0000256" key="1">
    <source>
        <dbReference type="ARBA" id="ARBA00022441"/>
    </source>
</evidence>
<dbReference type="InterPro" id="IPR006652">
    <property type="entry name" value="Kelch_1"/>
</dbReference>
<keyword evidence="2" id="KW-0677">Repeat</keyword>
<dbReference type="PANTHER" id="PTHR46376:SF1">
    <property type="entry name" value="LEUCINE-ZIPPER-LIKE TRANSCRIPTIONAL REGULATOR 1"/>
    <property type="match status" value="1"/>
</dbReference>
<dbReference type="InterPro" id="IPR051568">
    <property type="entry name" value="LZTR1/Attractin"/>
</dbReference>
<sequence>MQKGIGQPVWRQLSQSKAAPLERYKHGCCIYEGYMYLYGGRRQTGMRDFWRYNIAQNDWEDLDRAAGTAPEELEEPSLVAHEGMIYVFGGMMDSAYTQGKTPLWIYDIDGERWTWWHQTFSSEVMKHVPKNRKGHTAVVFEAQMYVYGGYVDIKGPSQEFWSFSFGLGLTS</sequence>
<keyword evidence="1" id="KW-0880">Kelch repeat</keyword>
<reference evidence="3 4" key="1">
    <citation type="journal article" date="2018" name="Nat. Ecol. Evol.">
        <title>Shark genomes provide insights into elasmobranch evolution and the origin of vertebrates.</title>
        <authorList>
            <person name="Hara Y"/>
            <person name="Yamaguchi K"/>
            <person name="Onimaru K"/>
            <person name="Kadota M"/>
            <person name="Koyanagi M"/>
            <person name="Keeley SD"/>
            <person name="Tatsumi K"/>
            <person name="Tanaka K"/>
            <person name="Motone F"/>
            <person name="Kageyama Y"/>
            <person name="Nozu R"/>
            <person name="Adachi N"/>
            <person name="Nishimura O"/>
            <person name="Nakagawa R"/>
            <person name="Tanegashima C"/>
            <person name="Kiyatake I"/>
            <person name="Matsumoto R"/>
            <person name="Murakumo K"/>
            <person name="Nishida K"/>
            <person name="Terakita A"/>
            <person name="Kuratani S"/>
            <person name="Sato K"/>
            <person name="Hyodo S Kuraku.S."/>
        </authorList>
    </citation>
    <scope>NUCLEOTIDE SEQUENCE [LARGE SCALE GENOMIC DNA]</scope>
</reference>
<gene>
    <name evidence="3" type="ORF">chiPu_0015300</name>
</gene>
<evidence type="ECO:0000313" key="4">
    <source>
        <dbReference type="Proteomes" id="UP000287033"/>
    </source>
</evidence>
<dbReference type="STRING" id="137246.A0A401T2D2"/>
<dbReference type="SUPFAM" id="SSF117281">
    <property type="entry name" value="Kelch motif"/>
    <property type="match status" value="1"/>
</dbReference>
<dbReference type="AlphaFoldDB" id="A0A401T2D2"/>
<dbReference type="GO" id="GO:0005794">
    <property type="term" value="C:Golgi apparatus"/>
    <property type="evidence" value="ECO:0007669"/>
    <property type="project" value="TreeGrafter"/>
</dbReference>
<protein>
    <submittedName>
        <fullName evidence="3">Uncharacterized protein</fullName>
    </submittedName>
</protein>
<dbReference type="EMBL" id="BEZZ01000886">
    <property type="protein sequence ID" value="GCC36801.1"/>
    <property type="molecule type" value="Genomic_DNA"/>
</dbReference>
<dbReference type="InterPro" id="IPR015915">
    <property type="entry name" value="Kelch-typ_b-propeller"/>
</dbReference>
<comment type="caution">
    <text evidence="3">The sequence shown here is derived from an EMBL/GenBank/DDBJ whole genome shotgun (WGS) entry which is preliminary data.</text>
</comment>
<proteinExistence type="predicted"/>
<dbReference type="Proteomes" id="UP000287033">
    <property type="component" value="Unassembled WGS sequence"/>
</dbReference>
<name>A0A401T2D2_CHIPU</name>
<keyword evidence="4" id="KW-1185">Reference proteome</keyword>
<accession>A0A401T2D2</accession>
<organism evidence="3 4">
    <name type="scientific">Chiloscyllium punctatum</name>
    <name type="common">Brownbanded bambooshark</name>
    <name type="synonym">Hemiscyllium punctatum</name>
    <dbReference type="NCBI Taxonomy" id="137246"/>
    <lineage>
        <taxon>Eukaryota</taxon>
        <taxon>Metazoa</taxon>
        <taxon>Chordata</taxon>
        <taxon>Craniata</taxon>
        <taxon>Vertebrata</taxon>
        <taxon>Chondrichthyes</taxon>
        <taxon>Elasmobranchii</taxon>
        <taxon>Galeomorphii</taxon>
        <taxon>Galeoidea</taxon>
        <taxon>Orectolobiformes</taxon>
        <taxon>Hemiscylliidae</taxon>
        <taxon>Chiloscyllium</taxon>
    </lineage>
</organism>
<dbReference type="Gene3D" id="2.120.10.80">
    <property type="entry name" value="Kelch-type beta propeller"/>
    <property type="match status" value="1"/>
</dbReference>
<evidence type="ECO:0000256" key="2">
    <source>
        <dbReference type="ARBA" id="ARBA00022737"/>
    </source>
</evidence>
<evidence type="ECO:0000313" key="3">
    <source>
        <dbReference type="EMBL" id="GCC36801.1"/>
    </source>
</evidence>
<dbReference type="OrthoDB" id="432528at2759"/>
<dbReference type="OMA" id="DFTMAWS"/>
<dbReference type="PANTHER" id="PTHR46376">
    <property type="entry name" value="LEUCINE-ZIPPER-LIKE TRANSCRIPTIONAL REGULATOR 1"/>
    <property type="match status" value="1"/>
</dbReference>
<dbReference type="Pfam" id="PF01344">
    <property type="entry name" value="Kelch_1"/>
    <property type="match status" value="1"/>
</dbReference>